<dbReference type="InterPro" id="IPR000700">
    <property type="entry name" value="PAS-assoc_C"/>
</dbReference>
<dbReference type="Gene3D" id="3.30.450.20">
    <property type="entry name" value="PAS domain"/>
    <property type="match status" value="1"/>
</dbReference>
<evidence type="ECO:0000313" key="10">
    <source>
        <dbReference type="EMBL" id="RDV16721.1"/>
    </source>
</evidence>
<dbReference type="PANTHER" id="PTHR43711:SF26">
    <property type="entry name" value="SENSOR HISTIDINE KINASE RCSC"/>
    <property type="match status" value="1"/>
</dbReference>
<dbReference type="InterPro" id="IPR036097">
    <property type="entry name" value="HisK_dim/P_sf"/>
</dbReference>
<dbReference type="PRINTS" id="PR00344">
    <property type="entry name" value="BCTRLSENSOR"/>
</dbReference>
<evidence type="ECO:0000259" key="8">
    <source>
        <dbReference type="PROSITE" id="PS50112"/>
    </source>
</evidence>
<dbReference type="Proteomes" id="UP000256708">
    <property type="component" value="Unassembled WGS sequence"/>
</dbReference>
<reference evidence="11" key="1">
    <citation type="submission" date="2018-08" db="EMBL/GenBank/DDBJ databases">
        <authorList>
            <person name="Liu Z.-W."/>
            <person name="Du Z.-J."/>
        </authorList>
    </citation>
    <scope>NUCLEOTIDE SEQUENCE [LARGE SCALE GENOMIC DNA]</scope>
    <source>
        <strain evidence="11">H4X</strain>
    </source>
</reference>
<keyword evidence="6" id="KW-0902">Two-component regulatory system</keyword>
<dbReference type="AlphaFoldDB" id="A0A3D8LH11"/>
<evidence type="ECO:0000256" key="4">
    <source>
        <dbReference type="ARBA" id="ARBA00022679"/>
    </source>
</evidence>
<proteinExistence type="predicted"/>
<sequence length="360" mass="40693">MDNDLFHLFGKSSKKVFFLFNLDTLRFDYLSEAVSKVWEADRELIVETPELLTSSIHPDDKSAVYRRLEQIIKEGEGREVEFSLTLPGGSQKEIKVEAHPIKNEAGVITHIAGEAEDVTKQSQYVDYLKEYTRRKNSTLEIIAHDLRGPLAIVKGIASLLQSEYDEEKNEEINSYTKIILNAYDNCLELIDNLLSDEHLKSPTIYVNIIRFDVVEKVQKLLNSYRVAKGVEFNFEVKSDEDKIMVELDEVKLMQIINNLVSNSIKFTKVGGNISISIKREGRKLVIAHSDNGIGIPENLQADVFNRYNKTARRGLQGETSIGVGLSIVRDLVEIQGGSISFESEENEGTTFFLTFPLPGE</sequence>
<dbReference type="SMART" id="SM00388">
    <property type="entry name" value="HisKA"/>
    <property type="match status" value="1"/>
</dbReference>
<feature type="domain" description="PAS" evidence="8">
    <location>
        <begin position="17"/>
        <end position="75"/>
    </location>
</feature>
<dbReference type="CDD" id="cd00075">
    <property type="entry name" value="HATPase"/>
    <property type="match status" value="1"/>
</dbReference>
<dbReference type="Pfam" id="PF02518">
    <property type="entry name" value="HATPase_c"/>
    <property type="match status" value="1"/>
</dbReference>
<dbReference type="SUPFAM" id="SSF55874">
    <property type="entry name" value="ATPase domain of HSP90 chaperone/DNA topoisomerase II/histidine kinase"/>
    <property type="match status" value="1"/>
</dbReference>
<evidence type="ECO:0000256" key="2">
    <source>
        <dbReference type="ARBA" id="ARBA00012438"/>
    </source>
</evidence>
<keyword evidence="11" id="KW-1185">Reference proteome</keyword>
<feature type="domain" description="Histidine kinase" evidence="7">
    <location>
        <begin position="141"/>
        <end position="359"/>
    </location>
</feature>
<keyword evidence="5" id="KW-0418">Kinase</keyword>
<comment type="catalytic activity">
    <reaction evidence="1">
        <text>ATP + protein L-histidine = ADP + protein N-phospho-L-histidine.</text>
        <dbReference type="EC" id="2.7.13.3"/>
    </reaction>
</comment>
<dbReference type="InterPro" id="IPR050736">
    <property type="entry name" value="Sensor_HK_Regulatory"/>
</dbReference>
<dbReference type="SMART" id="SM00387">
    <property type="entry name" value="HATPase_c"/>
    <property type="match status" value="1"/>
</dbReference>
<dbReference type="PROSITE" id="PS50113">
    <property type="entry name" value="PAC"/>
    <property type="match status" value="1"/>
</dbReference>
<dbReference type="InterPro" id="IPR035965">
    <property type="entry name" value="PAS-like_dom_sf"/>
</dbReference>
<dbReference type="InterPro" id="IPR004358">
    <property type="entry name" value="Sig_transdc_His_kin-like_C"/>
</dbReference>
<dbReference type="InterPro" id="IPR013655">
    <property type="entry name" value="PAS_fold_3"/>
</dbReference>
<evidence type="ECO:0000256" key="3">
    <source>
        <dbReference type="ARBA" id="ARBA00022553"/>
    </source>
</evidence>
<dbReference type="RefSeq" id="WP_115563995.1">
    <property type="nucleotide sequence ID" value="NZ_QRGR01000003.1"/>
</dbReference>
<comment type="caution">
    <text evidence="10">The sequence shown here is derived from an EMBL/GenBank/DDBJ whole genome shotgun (WGS) entry which is preliminary data.</text>
</comment>
<dbReference type="SUPFAM" id="SSF47384">
    <property type="entry name" value="Homodimeric domain of signal transducing histidine kinase"/>
    <property type="match status" value="1"/>
</dbReference>
<evidence type="ECO:0000256" key="6">
    <source>
        <dbReference type="ARBA" id="ARBA00023012"/>
    </source>
</evidence>
<keyword evidence="3" id="KW-0597">Phosphoprotein</keyword>
<dbReference type="InterPro" id="IPR003661">
    <property type="entry name" value="HisK_dim/P_dom"/>
</dbReference>
<evidence type="ECO:0000259" key="7">
    <source>
        <dbReference type="PROSITE" id="PS50109"/>
    </source>
</evidence>
<dbReference type="InterPro" id="IPR005467">
    <property type="entry name" value="His_kinase_dom"/>
</dbReference>
<dbReference type="EC" id="2.7.13.3" evidence="2"/>
<dbReference type="SUPFAM" id="SSF55785">
    <property type="entry name" value="PYP-like sensor domain (PAS domain)"/>
    <property type="match status" value="1"/>
</dbReference>
<dbReference type="InterPro" id="IPR000014">
    <property type="entry name" value="PAS"/>
</dbReference>
<dbReference type="PANTHER" id="PTHR43711">
    <property type="entry name" value="TWO-COMPONENT HISTIDINE KINASE"/>
    <property type="match status" value="1"/>
</dbReference>
<dbReference type="Pfam" id="PF08447">
    <property type="entry name" value="PAS_3"/>
    <property type="match status" value="1"/>
</dbReference>
<evidence type="ECO:0000259" key="9">
    <source>
        <dbReference type="PROSITE" id="PS50113"/>
    </source>
</evidence>
<accession>A0A3D8LH11</accession>
<dbReference type="EMBL" id="QRGR01000003">
    <property type="protein sequence ID" value="RDV16721.1"/>
    <property type="molecule type" value="Genomic_DNA"/>
</dbReference>
<dbReference type="Gene3D" id="3.30.565.10">
    <property type="entry name" value="Histidine kinase-like ATPase, C-terminal domain"/>
    <property type="match status" value="1"/>
</dbReference>
<dbReference type="InterPro" id="IPR036890">
    <property type="entry name" value="HATPase_C_sf"/>
</dbReference>
<keyword evidence="4" id="KW-0808">Transferase</keyword>
<dbReference type="PROSITE" id="PS50109">
    <property type="entry name" value="HIS_KIN"/>
    <property type="match status" value="1"/>
</dbReference>
<dbReference type="InterPro" id="IPR003594">
    <property type="entry name" value="HATPase_dom"/>
</dbReference>
<dbReference type="Pfam" id="PF00512">
    <property type="entry name" value="HisKA"/>
    <property type="match status" value="1"/>
</dbReference>
<gene>
    <name evidence="10" type="ORF">DXT99_02755</name>
</gene>
<evidence type="ECO:0000256" key="5">
    <source>
        <dbReference type="ARBA" id="ARBA00022777"/>
    </source>
</evidence>
<dbReference type="GO" id="GO:0000155">
    <property type="term" value="F:phosphorelay sensor kinase activity"/>
    <property type="evidence" value="ECO:0007669"/>
    <property type="project" value="InterPro"/>
</dbReference>
<dbReference type="PROSITE" id="PS50112">
    <property type="entry name" value="PAS"/>
    <property type="match status" value="1"/>
</dbReference>
<dbReference type="OrthoDB" id="9757990at2"/>
<evidence type="ECO:0000256" key="1">
    <source>
        <dbReference type="ARBA" id="ARBA00000085"/>
    </source>
</evidence>
<dbReference type="CDD" id="cd00082">
    <property type="entry name" value="HisKA"/>
    <property type="match status" value="1"/>
</dbReference>
<dbReference type="Gene3D" id="1.10.287.130">
    <property type="match status" value="1"/>
</dbReference>
<organism evidence="10 11">
    <name type="scientific">Pontibacter diazotrophicus</name>
    <dbReference type="NCBI Taxonomy" id="1400979"/>
    <lineage>
        <taxon>Bacteria</taxon>
        <taxon>Pseudomonadati</taxon>
        <taxon>Bacteroidota</taxon>
        <taxon>Cytophagia</taxon>
        <taxon>Cytophagales</taxon>
        <taxon>Hymenobacteraceae</taxon>
        <taxon>Pontibacter</taxon>
    </lineage>
</organism>
<evidence type="ECO:0000313" key="11">
    <source>
        <dbReference type="Proteomes" id="UP000256708"/>
    </source>
</evidence>
<name>A0A3D8LH11_9BACT</name>
<feature type="domain" description="PAC" evidence="9">
    <location>
        <begin position="78"/>
        <end position="130"/>
    </location>
</feature>
<protein>
    <recommendedName>
        <fullName evidence="2">histidine kinase</fullName>
        <ecNumber evidence="2">2.7.13.3</ecNumber>
    </recommendedName>
</protein>